<dbReference type="PANTHER" id="PTHR31739">
    <property type="entry name" value="ENT-COPALYL DIPHOSPHATE SYNTHASE, CHLOROPLASTIC"/>
    <property type="match status" value="1"/>
</dbReference>
<dbReference type="GO" id="GO:0000287">
    <property type="term" value="F:magnesium ion binding"/>
    <property type="evidence" value="ECO:0007669"/>
    <property type="project" value="TreeGrafter"/>
</dbReference>
<keyword evidence="3" id="KW-1185">Reference proteome</keyword>
<accession>A0AAV5JY08</accession>
<gene>
    <name evidence="2" type="ORF">SLEP1_g28991</name>
</gene>
<comment type="caution">
    <text evidence="2">The sequence shown here is derived from an EMBL/GenBank/DDBJ whole genome shotgun (WGS) entry which is preliminary data.</text>
</comment>
<dbReference type="GO" id="GO:0016102">
    <property type="term" value="P:diterpenoid biosynthetic process"/>
    <property type="evidence" value="ECO:0007669"/>
    <property type="project" value="TreeGrafter"/>
</dbReference>
<dbReference type="InterPro" id="IPR050148">
    <property type="entry name" value="Terpene_synthase-like"/>
</dbReference>
<evidence type="ECO:0000313" key="2">
    <source>
        <dbReference type="EMBL" id="GKV18642.1"/>
    </source>
</evidence>
<name>A0AAV5JY08_9ROSI</name>
<reference evidence="2 3" key="1">
    <citation type="journal article" date="2021" name="Commun. Biol.">
        <title>The genome of Shorea leprosula (Dipterocarpaceae) highlights the ecological relevance of drought in aseasonal tropical rainforests.</title>
        <authorList>
            <person name="Ng K.K.S."/>
            <person name="Kobayashi M.J."/>
            <person name="Fawcett J.A."/>
            <person name="Hatakeyama M."/>
            <person name="Paape T."/>
            <person name="Ng C.H."/>
            <person name="Ang C.C."/>
            <person name="Tnah L.H."/>
            <person name="Lee C.T."/>
            <person name="Nishiyama T."/>
            <person name="Sese J."/>
            <person name="O'Brien M.J."/>
            <person name="Copetti D."/>
            <person name="Mohd Noor M.I."/>
            <person name="Ong R.C."/>
            <person name="Putra M."/>
            <person name="Sireger I.Z."/>
            <person name="Indrioko S."/>
            <person name="Kosugi Y."/>
            <person name="Izuno A."/>
            <person name="Isagi Y."/>
            <person name="Lee S.L."/>
            <person name="Shimizu K.K."/>
        </authorList>
    </citation>
    <scope>NUCLEOTIDE SEQUENCE [LARGE SCALE GENOMIC DNA]</scope>
    <source>
        <strain evidence="2">214</strain>
    </source>
</reference>
<sequence>MIPDPRDPTGRPMFKGCLDWVLNNQREDGFWGECDGHGMPTIESPLATLACVVALKKWNVGTREVQGGLAFVNENIEKLLGDHFPRWFAIVFPGMIDLAHEVGLQIAFPKQLGLSMNIFGERQGIREREELVGEQFPPLLSYLEVLTPTDDKLIEESITKDLSLDGSLFQSPAATAGAFMATGKRECLAYLQSLVQRCPNGGQQNFL</sequence>
<organism evidence="2 3">
    <name type="scientific">Rubroshorea leprosula</name>
    <dbReference type="NCBI Taxonomy" id="152421"/>
    <lineage>
        <taxon>Eukaryota</taxon>
        <taxon>Viridiplantae</taxon>
        <taxon>Streptophyta</taxon>
        <taxon>Embryophyta</taxon>
        <taxon>Tracheophyta</taxon>
        <taxon>Spermatophyta</taxon>
        <taxon>Magnoliopsida</taxon>
        <taxon>eudicotyledons</taxon>
        <taxon>Gunneridae</taxon>
        <taxon>Pentapetalae</taxon>
        <taxon>rosids</taxon>
        <taxon>malvids</taxon>
        <taxon>Malvales</taxon>
        <taxon>Dipterocarpaceae</taxon>
        <taxon>Rubroshorea</taxon>
    </lineage>
</organism>
<keyword evidence="1" id="KW-0460">Magnesium</keyword>
<dbReference type="AlphaFoldDB" id="A0AAV5JY08"/>
<evidence type="ECO:0000256" key="1">
    <source>
        <dbReference type="ARBA" id="ARBA00022842"/>
    </source>
</evidence>
<dbReference type="Gene3D" id="1.50.10.160">
    <property type="match status" value="1"/>
</dbReference>
<dbReference type="GO" id="GO:0010333">
    <property type="term" value="F:terpene synthase activity"/>
    <property type="evidence" value="ECO:0007669"/>
    <property type="project" value="InterPro"/>
</dbReference>
<dbReference type="SUPFAM" id="SSF48239">
    <property type="entry name" value="Terpenoid cyclases/Protein prenyltransferases"/>
    <property type="match status" value="1"/>
</dbReference>
<dbReference type="PANTHER" id="PTHR31739:SF25">
    <property type="entry name" value="(E,E)-GERANYLLINALOOL SYNTHASE"/>
    <property type="match status" value="1"/>
</dbReference>
<dbReference type="EMBL" id="BPVZ01000051">
    <property type="protein sequence ID" value="GKV18642.1"/>
    <property type="molecule type" value="Genomic_DNA"/>
</dbReference>
<dbReference type="Proteomes" id="UP001054252">
    <property type="component" value="Unassembled WGS sequence"/>
</dbReference>
<proteinExistence type="predicted"/>
<protein>
    <submittedName>
        <fullName evidence="2">Uncharacterized protein</fullName>
    </submittedName>
</protein>
<evidence type="ECO:0000313" key="3">
    <source>
        <dbReference type="Proteomes" id="UP001054252"/>
    </source>
</evidence>
<dbReference type="InterPro" id="IPR008930">
    <property type="entry name" value="Terpenoid_cyclase/PrenylTrfase"/>
</dbReference>